<dbReference type="InParanoid" id="A0A6I8PLK1"/>
<keyword evidence="8" id="KW-0804">Transcription</keyword>
<dbReference type="Ensembl" id="ENSOANT00000067664.1">
    <property type="protein sequence ID" value="ENSOANP00000053198.1"/>
    <property type="gene ID" value="ENSOANG00000050710.1"/>
</dbReference>
<dbReference type="PANTHER" id="PTHR23043">
    <property type="entry name" value="HYPOXIA-INDUCIBLE FACTOR 1 ALPHA"/>
    <property type="match status" value="1"/>
</dbReference>
<dbReference type="PROSITE" id="PS50888">
    <property type="entry name" value="BHLH"/>
    <property type="match status" value="1"/>
</dbReference>
<dbReference type="Pfam" id="PF23183">
    <property type="entry name" value="bHLH_NPAS4"/>
    <property type="match status" value="1"/>
</dbReference>
<dbReference type="GO" id="GO:0005634">
    <property type="term" value="C:nucleus"/>
    <property type="evidence" value="ECO:0007669"/>
    <property type="project" value="UniProtKB-SubCell"/>
</dbReference>
<dbReference type="Proteomes" id="UP000002279">
    <property type="component" value="Chromosome 3"/>
</dbReference>
<evidence type="ECO:0000256" key="2">
    <source>
        <dbReference type="ARBA" id="ARBA00022737"/>
    </source>
</evidence>
<keyword evidence="7" id="KW-0010">Activator</keyword>
<dbReference type="AlphaFoldDB" id="A0A6I8PLK1"/>
<sequence length="234" mass="25270">MYRSTKGASKARRDQINAEIRSLKELLPLAEADKVRLSYLHIMSLACIYTRKAVFFAGGAPRAGPPGLLSAQELEDMVAALPGFLLVFTAEGKLLYLSDGVGDHLGHSMVDLVAQGDSIYDIIDPADHLAVRQQLAAPSAPDTDRLFRCRFNTSKSLRRQSAGNKLVLIRGRFHSPPPGPYWAGNPVFTAFCAPLEPRARPGPGPGPGPGPASLFLAAFRTRHAKDLSLLDVSE</sequence>
<dbReference type="SUPFAM" id="SSF55785">
    <property type="entry name" value="PYP-like sensor domain (PAS domain)"/>
    <property type="match status" value="1"/>
</dbReference>
<keyword evidence="9" id="KW-0539">Nucleus</keyword>
<dbReference type="OMA" id="MAAICAY"/>
<keyword evidence="6" id="KW-0238">DNA-binding</keyword>
<feature type="domain" description="BHLH" evidence="11">
    <location>
        <begin position="1"/>
        <end position="53"/>
    </location>
</feature>
<feature type="domain" description="PAS" evidence="10">
    <location>
        <begin position="70"/>
        <end position="135"/>
    </location>
</feature>
<dbReference type="GO" id="GO:0046983">
    <property type="term" value="F:protein dimerization activity"/>
    <property type="evidence" value="ECO:0007669"/>
    <property type="project" value="InterPro"/>
</dbReference>
<dbReference type="InterPro" id="IPR011598">
    <property type="entry name" value="bHLH_dom"/>
</dbReference>
<evidence type="ECO:0000259" key="11">
    <source>
        <dbReference type="PROSITE" id="PS50888"/>
    </source>
</evidence>
<evidence type="ECO:0000256" key="3">
    <source>
        <dbReference type="ARBA" id="ARBA00022782"/>
    </source>
</evidence>
<dbReference type="InterPro" id="IPR056192">
    <property type="entry name" value="bHLH_NPAS4"/>
</dbReference>
<evidence type="ECO:0008006" key="14">
    <source>
        <dbReference type="Google" id="ProtNLM"/>
    </source>
</evidence>
<dbReference type="PANTHER" id="PTHR23043:SF24">
    <property type="entry name" value="NEURONAL PAS DOMAIN-CONTAINING PROTEIN 4"/>
    <property type="match status" value="1"/>
</dbReference>
<dbReference type="SMART" id="SM00091">
    <property type="entry name" value="PAS"/>
    <property type="match status" value="1"/>
</dbReference>
<dbReference type="PROSITE" id="PS50112">
    <property type="entry name" value="PAS"/>
    <property type="match status" value="1"/>
</dbReference>
<reference evidence="12" key="3">
    <citation type="submission" date="2025-09" db="UniProtKB">
        <authorList>
            <consortium name="Ensembl"/>
        </authorList>
    </citation>
    <scope>IDENTIFICATION</scope>
    <source>
        <strain evidence="12">Glennie</strain>
    </source>
</reference>
<dbReference type="CDD" id="cd00130">
    <property type="entry name" value="PAS"/>
    <property type="match status" value="1"/>
</dbReference>
<reference evidence="12" key="2">
    <citation type="submission" date="2025-08" db="UniProtKB">
        <authorList>
            <consortium name="Ensembl"/>
        </authorList>
    </citation>
    <scope>IDENTIFICATION</scope>
    <source>
        <strain evidence="12">Glennie</strain>
    </source>
</reference>
<dbReference type="GO" id="GO:0030154">
    <property type="term" value="P:cell differentiation"/>
    <property type="evidence" value="ECO:0007669"/>
    <property type="project" value="UniProtKB-KW"/>
</dbReference>
<evidence type="ECO:0000256" key="7">
    <source>
        <dbReference type="ARBA" id="ARBA00023159"/>
    </source>
</evidence>
<keyword evidence="3" id="KW-0221">Differentiation</keyword>
<evidence type="ECO:0000256" key="5">
    <source>
        <dbReference type="ARBA" id="ARBA00023015"/>
    </source>
</evidence>
<name>A0A6I8PLK1_ORNAN</name>
<evidence type="ECO:0000313" key="12">
    <source>
        <dbReference type="Ensembl" id="ENSOANP00000053198.1"/>
    </source>
</evidence>
<evidence type="ECO:0000256" key="9">
    <source>
        <dbReference type="ARBA" id="ARBA00023242"/>
    </source>
</evidence>
<keyword evidence="2" id="KW-0677">Repeat</keyword>
<dbReference type="CDD" id="cd19697">
    <property type="entry name" value="bHLH-PAS_NPAS4_PASD10"/>
    <property type="match status" value="1"/>
</dbReference>
<keyword evidence="4" id="KW-0524">Neurogenesis</keyword>
<proteinExistence type="predicted"/>
<dbReference type="GO" id="GO:0007399">
    <property type="term" value="P:nervous system development"/>
    <property type="evidence" value="ECO:0007669"/>
    <property type="project" value="UniProtKB-KW"/>
</dbReference>
<evidence type="ECO:0000256" key="1">
    <source>
        <dbReference type="ARBA" id="ARBA00004123"/>
    </source>
</evidence>
<comment type="subcellular location">
    <subcellularLocation>
        <location evidence="1">Nucleus</location>
    </subcellularLocation>
</comment>
<dbReference type="GO" id="GO:0003677">
    <property type="term" value="F:DNA binding"/>
    <property type="evidence" value="ECO:0007669"/>
    <property type="project" value="UniProtKB-KW"/>
</dbReference>
<protein>
    <recommendedName>
        <fullName evidence="14">Neuronal PAS domain protein 4</fullName>
    </recommendedName>
</protein>
<keyword evidence="13" id="KW-1185">Reference proteome</keyword>
<dbReference type="GeneTree" id="ENSGT00530000064165"/>
<dbReference type="InterPro" id="IPR035965">
    <property type="entry name" value="PAS-like_dom_sf"/>
</dbReference>
<dbReference type="Gene3D" id="3.30.450.20">
    <property type="entry name" value="PAS domain"/>
    <property type="match status" value="1"/>
</dbReference>
<dbReference type="Bgee" id="ENSOANG00000050710">
    <property type="expression patterns" value="Expressed in cerebellum"/>
</dbReference>
<evidence type="ECO:0000256" key="8">
    <source>
        <dbReference type="ARBA" id="ARBA00023163"/>
    </source>
</evidence>
<keyword evidence="5" id="KW-0805">Transcription regulation</keyword>
<organism evidence="12 13">
    <name type="scientific">Ornithorhynchus anatinus</name>
    <name type="common">Duckbill platypus</name>
    <dbReference type="NCBI Taxonomy" id="9258"/>
    <lineage>
        <taxon>Eukaryota</taxon>
        <taxon>Metazoa</taxon>
        <taxon>Chordata</taxon>
        <taxon>Craniata</taxon>
        <taxon>Vertebrata</taxon>
        <taxon>Euteleostomi</taxon>
        <taxon>Mammalia</taxon>
        <taxon>Monotremata</taxon>
        <taxon>Ornithorhynchidae</taxon>
        <taxon>Ornithorhynchus</taxon>
    </lineage>
</organism>
<evidence type="ECO:0000256" key="4">
    <source>
        <dbReference type="ARBA" id="ARBA00022902"/>
    </source>
</evidence>
<evidence type="ECO:0000313" key="13">
    <source>
        <dbReference type="Proteomes" id="UP000002279"/>
    </source>
</evidence>
<evidence type="ECO:0000256" key="6">
    <source>
        <dbReference type="ARBA" id="ARBA00023125"/>
    </source>
</evidence>
<evidence type="ECO:0000259" key="10">
    <source>
        <dbReference type="PROSITE" id="PS50112"/>
    </source>
</evidence>
<accession>A0A6I8PLK1</accession>
<reference evidence="12 13" key="1">
    <citation type="journal article" date="2008" name="Nature">
        <title>Genome analysis of the platypus reveals unique signatures of evolution.</title>
        <authorList>
            <person name="Warren W.C."/>
            <person name="Hillier L.W."/>
            <person name="Marshall Graves J.A."/>
            <person name="Birney E."/>
            <person name="Ponting C.P."/>
            <person name="Grutzner F."/>
            <person name="Belov K."/>
            <person name="Miller W."/>
            <person name="Clarke L."/>
            <person name="Chinwalla A.T."/>
            <person name="Yang S.P."/>
            <person name="Heger A."/>
            <person name="Locke D.P."/>
            <person name="Miethke P."/>
            <person name="Waters P.D."/>
            <person name="Veyrunes F."/>
            <person name="Fulton L."/>
            <person name="Fulton B."/>
            <person name="Graves T."/>
            <person name="Wallis J."/>
            <person name="Puente X.S."/>
            <person name="Lopez-Otin C."/>
            <person name="Ordonez G.R."/>
            <person name="Eichler E.E."/>
            <person name="Chen L."/>
            <person name="Cheng Z."/>
            <person name="Deakin J.E."/>
            <person name="Alsop A."/>
            <person name="Thompson K."/>
            <person name="Kirby P."/>
            <person name="Papenfuss A.T."/>
            <person name="Wakefield M.J."/>
            <person name="Olender T."/>
            <person name="Lancet D."/>
            <person name="Huttley G.A."/>
            <person name="Smit A.F."/>
            <person name="Pask A."/>
            <person name="Temple-Smith P."/>
            <person name="Batzer M.A."/>
            <person name="Walker J.A."/>
            <person name="Konkel M.K."/>
            <person name="Harris R.S."/>
            <person name="Whittington C.M."/>
            <person name="Wong E.S."/>
            <person name="Gemmell N.J."/>
            <person name="Buschiazzo E."/>
            <person name="Vargas Jentzsch I.M."/>
            <person name="Merkel A."/>
            <person name="Schmitz J."/>
            <person name="Zemann A."/>
            <person name="Churakov G."/>
            <person name="Kriegs J.O."/>
            <person name="Brosius J."/>
            <person name="Murchison E.P."/>
            <person name="Sachidanandam R."/>
            <person name="Smith C."/>
            <person name="Hannon G.J."/>
            <person name="Tsend-Ayush E."/>
            <person name="McMillan D."/>
            <person name="Attenborough R."/>
            <person name="Rens W."/>
            <person name="Ferguson-Smith M."/>
            <person name="Lefevre C.M."/>
            <person name="Sharp J.A."/>
            <person name="Nicholas K.R."/>
            <person name="Ray D.A."/>
            <person name="Kube M."/>
            <person name="Reinhardt R."/>
            <person name="Pringle T.H."/>
            <person name="Taylor J."/>
            <person name="Jones R.C."/>
            <person name="Nixon B."/>
            <person name="Dacheux J.L."/>
            <person name="Niwa H."/>
            <person name="Sekita Y."/>
            <person name="Huang X."/>
            <person name="Stark A."/>
            <person name="Kheradpour P."/>
            <person name="Kellis M."/>
            <person name="Flicek P."/>
            <person name="Chen Y."/>
            <person name="Webber C."/>
            <person name="Hardison R."/>
            <person name="Nelson J."/>
            <person name="Hallsworth-Pepin K."/>
            <person name="Delehaunty K."/>
            <person name="Markovic C."/>
            <person name="Minx P."/>
            <person name="Feng Y."/>
            <person name="Kremitzki C."/>
            <person name="Mitreva M."/>
            <person name="Glasscock J."/>
            <person name="Wylie T."/>
            <person name="Wohldmann P."/>
            <person name="Thiru P."/>
            <person name="Nhan M.N."/>
            <person name="Pohl C.S."/>
            <person name="Smith S.M."/>
            <person name="Hou S."/>
            <person name="Nefedov M."/>
            <person name="de Jong P.J."/>
            <person name="Renfree M.B."/>
            <person name="Mardis E.R."/>
            <person name="Wilson R.K."/>
        </authorList>
    </citation>
    <scope>NUCLEOTIDE SEQUENCE [LARGE SCALE GENOMIC DNA]</scope>
    <source>
        <strain evidence="12 13">Glennie</strain>
    </source>
</reference>
<dbReference type="InterPro" id="IPR000014">
    <property type="entry name" value="PAS"/>
</dbReference>